<gene>
    <name evidence="2" type="ORF">HCN08_14515</name>
</gene>
<protein>
    <submittedName>
        <fullName evidence="2">Uncharacterized protein</fullName>
    </submittedName>
</protein>
<dbReference type="RefSeq" id="WP_167983455.1">
    <property type="nucleotide sequence ID" value="NZ_JAATEJ010000009.1"/>
</dbReference>
<name>A0ABX0ZL68_9ACTN</name>
<proteinExistence type="predicted"/>
<feature type="region of interest" description="Disordered" evidence="1">
    <location>
        <begin position="77"/>
        <end position="98"/>
    </location>
</feature>
<evidence type="ECO:0000313" key="3">
    <source>
        <dbReference type="Proteomes" id="UP000734511"/>
    </source>
</evidence>
<comment type="caution">
    <text evidence="2">The sequence shown here is derived from an EMBL/GenBank/DDBJ whole genome shotgun (WGS) entry which is preliminary data.</text>
</comment>
<sequence>MHSAVTQPEHKLEIVGGTTLATAAIAGVESVTVGLAVTQPIAMVSGESSGLNFDEATDAALYAVVFGGGLGAADGRLRRPRHADAHRGGRRRRPREGPLARVRRGVRVRKGKITAAAQLTAHRLRCGVR</sequence>
<reference evidence="2 3" key="1">
    <citation type="submission" date="2020-03" db="EMBL/GenBank/DDBJ databases">
        <title>WGS of actinomycetes isolated from Thailand.</title>
        <authorList>
            <person name="Thawai C."/>
        </authorList>
    </citation>
    <scope>NUCLEOTIDE SEQUENCE [LARGE SCALE GENOMIC DNA]</scope>
    <source>
        <strain evidence="2 3">PRB2-1</strain>
    </source>
</reference>
<keyword evidence="3" id="KW-1185">Reference proteome</keyword>
<organism evidence="2 3">
    <name type="scientific">Actinacidiphila epipremni</name>
    <dbReference type="NCBI Taxonomy" id="2053013"/>
    <lineage>
        <taxon>Bacteria</taxon>
        <taxon>Bacillati</taxon>
        <taxon>Actinomycetota</taxon>
        <taxon>Actinomycetes</taxon>
        <taxon>Kitasatosporales</taxon>
        <taxon>Streptomycetaceae</taxon>
        <taxon>Actinacidiphila</taxon>
    </lineage>
</organism>
<accession>A0ABX0ZL68</accession>
<evidence type="ECO:0000256" key="1">
    <source>
        <dbReference type="SAM" id="MobiDB-lite"/>
    </source>
</evidence>
<dbReference type="Proteomes" id="UP000734511">
    <property type="component" value="Unassembled WGS sequence"/>
</dbReference>
<evidence type="ECO:0000313" key="2">
    <source>
        <dbReference type="EMBL" id="NJP44598.1"/>
    </source>
</evidence>
<dbReference type="EMBL" id="JAATEJ010000009">
    <property type="protein sequence ID" value="NJP44598.1"/>
    <property type="molecule type" value="Genomic_DNA"/>
</dbReference>